<keyword evidence="4" id="KW-1185">Reference proteome</keyword>
<accession>A0A934RPC8</accession>
<keyword evidence="3" id="KW-0067">ATP-binding</keyword>
<reference evidence="3" key="1">
    <citation type="submission" date="2021-01" db="EMBL/GenBank/DDBJ databases">
        <title>Modified the classification status of verrucomicrobia.</title>
        <authorList>
            <person name="Feng X."/>
        </authorList>
    </citation>
    <scope>NUCLEOTIDE SEQUENCE</scope>
    <source>
        <strain evidence="3">KCTC 12986</strain>
    </source>
</reference>
<sequence>MDPIRNPYSPGAGSPPPAFAGRDRLREQVHIAIERIRLGRTSKSVLMIGLRGVGKTVLLDHMRNRAEADGHYTIRIEAPEHRSLPGILAPQLRQTLIKLSRLEKAKSLAQRALRALAGFAKLKVKYDDLEVGLDFDPEPGLADNGDLESDLQDLLVAVGQAAQAAESSFILFIDELQYVPEEQLSHLISALHKIAQLSLPVTLVGAGLPQLTGQMGKAKSYAERLFDFPFIGALEPEQAREALVLPAEEEGVAFQPEALDYLISQTQGYPYFLQEWGKHSWDIATASPITLADCQQATASATAALDASFFRVRFDRLTPLEKKYLRAMAELGSGPHRSGDIADILDRTSQSLAPTRAKLIAKGMVWSPSHGDTAFTVPLFDQYMKRIMPQFELN</sequence>
<name>A0A934RPC8_9BACT</name>
<dbReference type="RefSeq" id="WP_200392974.1">
    <property type="nucleotide sequence ID" value="NZ_JAENIO010000060.1"/>
</dbReference>
<evidence type="ECO:0000259" key="2">
    <source>
        <dbReference type="Pfam" id="PF13191"/>
    </source>
</evidence>
<dbReference type="AlphaFoldDB" id="A0A934RPC8"/>
<dbReference type="Pfam" id="PF13191">
    <property type="entry name" value="AAA_16"/>
    <property type="match status" value="1"/>
</dbReference>
<protein>
    <submittedName>
        <fullName evidence="3">ATP-binding protein</fullName>
    </submittedName>
</protein>
<feature type="region of interest" description="Disordered" evidence="1">
    <location>
        <begin position="1"/>
        <end position="21"/>
    </location>
</feature>
<comment type="caution">
    <text evidence="3">The sequence shown here is derived from an EMBL/GenBank/DDBJ whole genome shotgun (WGS) entry which is preliminary data.</text>
</comment>
<dbReference type="InterPro" id="IPR027417">
    <property type="entry name" value="P-loop_NTPase"/>
</dbReference>
<evidence type="ECO:0000313" key="4">
    <source>
        <dbReference type="Proteomes" id="UP000604083"/>
    </source>
</evidence>
<dbReference type="PANTHER" id="PTHR34301:SF8">
    <property type="entry name" value="ATPASE DOMAIN-CONTAINING PROTEIN"/>
    <property type="match status" value="1"/>
</dbReference>
<organism evidence="3 4">
    <name type="scientific">Roseibacillus ishigakijimensis</name>
    <dbReference type="NCBI Taxonomy" id="454146"/>
    <lineage>
        <taxon>Bacteria</taxon>
        <taxon>Pseudomonadati</taxon>
        <taxon>Verrucomicrobiota</taxon>
        <taxon>Verrucomicrobiia</taxon>
        <taxon>Verrucomicrobiales</taxon>
        <taxon>Verrucomicrobiaceae</taxon>
        <taxon>Roseibacillus</taxon>
    </lineage>
</organism>
<gene>
    <name evidence="3" type="ORF">JIN78_15820</name>
</gene>
<keyword evidence="3" id="KW-0547">Nucleotide-binding</keyword>
<dbReference type="GO" id="GO:0005524">
    <property type="term" value="F:ATP binding"/>
    <property type="evidence" value="ECO:0007669"/>
    <property type="project" value="UniProtKB-KW"/>
</dbReference>
<feature type="domain" description="Orc1-like AAA ATPase" evidence="2">
    <location>
        <begin position="19"/>
        <end position="204"/>
    </location>
</feature>
<dbReference type="Gene3D" id="3.40.50.300">
    <property type="entry name" value="P-loop containing nucleotide triphosphate hydrolases"/>
    <property type="match status" value="1"/>
</dbReference>
<dbReference type="PANTHER" id="PTHR34301">
    <property type="entry name" value="DNA-BINDING PROTEIN-RELATED"/>
    <property type="match status" value="1"/>
</dbReference>
<dbReference type="SUPFAM" id="SSF52540">
    <property type="entry name" value="P-loop containing nucleoside triphosphate hydrolases"/>
    <property type="match status" value="1"/>
</dbReference>
<evidence type="ECO:0000313" key="3">
    <source>
        <dbReference type="EMBL" id="MBK1835537.1"/>
    </source>
</evidence>
<dbReference type="InterPro" id="IPR041664">
    <property type="entry name" value="AAA_16"/>
</dbReference>
<proteinExistence type="predicted"/>
<dbReference type="EMBL" id="JAENIO010000060">
    <property type="protein sequence ID" value="MBK1835537.1"/>
    <property type="molecule type" value="Genomic_DNA"/>
</dbReference>
<dbReference type="Proteomes" id="UP000604083">
    <property type="component" value="Unassembled WGS sequence"/>
</dbReference>
<evidence type="ECO:0000256" key="1">
    <source>
        <dbReference type="SAM" id="MobiDB-lite"/>
    </source>
</evidence>